<evidence type="ECO:0000313" key="4">
    <source>
        <dbReference type="Proteomes" id="UP000002051"/>
    </source>
</evidence>
<protein>
    <submittedName>
        <fullName evidence="2 3">Uncharacterized protein</fullName>
    </submittedName>
</protein>
<proteinExistence type="predicted"/>
<evidence type="ECO:0000313" key="3">
    <source>
        <dbReference type="EnsemblPlants" id="KEH36356"/>
    </source>
</evidence>
<dbReference type="EMBL" id="CM001219">
    <property type="protein sequence ID" value="KEH36356.1"/>
    <property type="molecule type" value="Genomic_DNA"/>
</dbReference>
<name>A0A072V403_MEDTR</name>
<organism evidence="2 4">
    <name type="scientific">Medicago truncatula</name>
    <name type="common">Barrel medic</name>
    <name type="synonym">Medicago tribuloides</name>
    <dbReference type="NCBI Taxonomy" id="3880"/>
    <lineage>
        <taxon>Eukaryota</taxon>
        <taxon>Viridiplantae</taxon>
        <taxon>Streptophyta</taxon>
        <taxon>Embryophyta</taxon>
        <taxon>Tracheophyta</taxon>
        <taxon>Spermatophyta</taxon>
        <taxon>Magnoliopsida</taxon>
        <taxon>eudicotyledons</taxon>
        <taxon>Gunneridae</taxon>
        <taxon>Pentapetalae</taxon>
        <taxon>rosids</taxon>
        <taxon>fabids</taxon>
        <taxon>Fabales</taxon>
        <taxon>Fabaceae</taxon>
        <taxon>Papilionoideae</taxon>
        <taxon>50 kb inversion clade</taxon>
        <taxon>NPAAA clade</taxon>
        <taxon>Hologalegina</taxon>
        <taxon>IRL clade</taxon>
        <taxon>Trifolieae</taxon>
        <taxon>Medicago</taxon>
    </lineage>
</organism>
<evidence type="ECO:0000256" key="1">
    <source>
        <dbReference type="SAM" id="MobiDB-lite"/>
    </source>
</evidence>
<accession>A0A072V403</accession>
<dbReference type="EnsemblPlants" id="KEH36356">
    <property type="protein sequence ID" value="KEH36356"/>
    <property type="gene ID" value="MTR_3g116155"/>
</dbReference>
<reference evidence="2 4" key="2">
    <citation type="journal article" date="2014" name="BMC Genomics">
        <title>An improved genome release (version Mt4.0) for the model legume Medicago truncatula.</title>
        <authorList>
            <person name="Tang H."/>
            <person name="Krishnakumar V."/>
            <person name="Bidwell S."/>
            <person name="Rosen B."/>
            <person name="Chan A."/>
            <person name="Zhou S."/>
            <person name="Gentzbittel L."/>
            <person name="Childs K.L."/>
            <person name="Yandell M."/>
            <person name="Gundlach H."/>
            <person name="Mayer K.F."/>
            <person name="Schwartz D.C."/>
            <person name="Town C.D."/>
        </authorList>
    </citation>
    <scope>GENOME REANNOTATION</scope>
    <source>
        <strain evidence="2">A17</strain>
        <strain evidence="3 4">cv. Jemalong A17</strain>
    </source>
</reference>
<evidence type="ECO:0000313" key="2">
    <source>
        <dbReference type="EMBL" id="KEH36356.1"/>
    </source>
</evidence>
<dbReference type="HOGENOM" id="CLU_1241728_0_0_1"/>
<reference evidence="3" key="3">
    <citation type="submission" date="2015-04" db="UniProtKB">
        <authorList>
            <consortium name="EnsemblPlants"/>
        </authorList>
    </citation>
    <scope>IDENTIFICATION</scope>
    <source>
        <strain evidence="3">cv. Jemalong A17</strain>
    </source>
</reference>
<dbReference type="STRING" id="3880.A0A072V403"/>
<sequence>MENADGINVCASSLLIHRGPVIFTDTGIHLQQRCLRGKKMDIYDFADVFGDPPRSLLTHKFSSRFCFSGSNRSLRVFRIPAKNDMFNSDIFGSDDDRRSRESPPCSSVSGVSQELDPKSYVHNHVLPKLVIEQDDDDDEDVVQVKGIVLVNTYHDDGIGMVESPKKVQTETEKLDRDIRIWSSDKEIGIRLLLSTHIIFCRLRVAGLQFLIRAKHYQLTSEGV</sequence>
<reference evidence="2 4" key="1">
    <citation type="journal article" date="2011" name="Nature">
        <title>The Medicago genome provides insight into the evolution of rhizobial symbioses.</title>
        <authorList>
            <person name="Young N.D."/>
            <person name="Debelle F."/>
            <person name="Oldroyd G.E."/>
            <person name="Geurts R."/>
            <person name="Cannon S.B."/>
            <person name="Udvardi M.K."/>
            <person name="Benedito V.A."/>
            <person name="Mayer K.F."/>
            <person name="Gouzy J."/>
            <person name="Schoof H."/>
            <person name="Van de Peer Y."/>
            <person name="Proost S."/>
            <person name="Cook D.R."/>
            <person name="Meyers B.C."/>
            <person name="Spannagl M."/>
            <person name="Cheung F."/>
            <person name="De Mita S."/>
            <person name="Krishnakumar V."/>
            <person name="Gundlach H."/>
            <person name="Zhou S."/>
            <person name="Mudge J."/>
            <person name="Bharti A.K."/>
            <person name="Murray J.D."/>
            <person name="Naoumkina M.A."/>
            <person name="Rosen B."/>
            <person name="Silverstein K.A."/>
            <person name="Tang H."/>
            <person name="Rombauts S."/>
            <person name="Zhao P.X."/>
            <person name="Zhou P."/>
            <person name="Barbe V."/>
            <person name="Bardou P."/>
            <person name="Bechner M."/>
            <person name="Bellec A."/>
            <person name="Berger A."/>
            <person name="Berges H."/>
            <person name="Bidwell S."/>
            <person name="Bisseling T."/>
            <person name="Choisne N."/>
            <person name="Couloux A."/>
            <person name="Denny R."/>
            <person name="Deshpande S."/>
            <person name="Dai X."/>
            <person name="Doyle J.J."/>
            <person name="Dudez A.M."/>
            <person name="Farmer A.D."/>
            <person name="Fouteau S."/>
            <person name="Franken C."/>
            <person name="Gibelin C."/>
            <person name="Gish J."/>
            <person name="Goldstein S."/>
            <person name="Gonzalez A.J."/>
            <person name="Green P.J."/>
            <person name="Hallab A."/>
            <person name="Hartog M."/>
            <person name="Hua A."/>
            <person name="Humphray S.J."/>
            <person name="Jeong D.H."/>
            <person name="Jing Y."/>
            <person name="Jocker A."/>
            <person name="Kenton S.M."/>
            <person name="Kim D.J."/>
            <person name="Klee K."/>
            <person name="Lai H."/>
            <person name="Lang C."/>
            <person name="Lin S."/>
            <person name="Macmil S.L."/>
            <person name="Magdelenat G."/>
            <person name="Matthews L."/>
            <person name="McCorrison J."/>
            <person name="Monaghan E.L."/>
            <person name="Mun J.H."/>
            <person name="Najar F.Z."/>
            <person name="Nicholson C."/>
            <person name="Noirot C."/>
            <person name="O'Bleness M."/>
            <person name="Paule C.R."/>
            <person name="Poulain J."/>
            <person name="Prion F."/>
            <person name="Qin B."/>
            <person name="Qu C."/>
            <person name="Retzel E.F."/>
            <person name="Riddle C."/>
            <person name="Sallet E."/>
            <person name="Samain S."/>
            <person name="Samson N."/>
            <person name="Sanders I."/>
            <person name="Saurat O."/>
            <person name="Scarpelli C."/>
            <person name="Schiex T."/>
            <person name="Segurens B."/>
            <person name="Severin A.J."/>
            <person name="Sherrier D.J."/>
            <person name="Shi R."/>
            <person name="Sims S."/>
            <person name="Singer S.R."/>
            <person name="Sinharoy S."/>
            <person name="Sterck L."/>
            <person name="Viollet A."/>
            <person name="Wang B.B."/>
            <person name="Wang K."/>
            <person name="Wang M."/>
            <person name="Wang X."/>
            <person name="Warfsmann J."/>
            <person name="Weissenbach J."/>
            <person name="White D.D."/>
            <person name="White J.D."/>
            <person name="Wiley G.B."/>
            <person name="Wincker P."/>
            <person name="Xing Y."/>
            <person name="Yang L."/>
            <person name="Yao Z."/>
            <person name="Ying F."/>
            <person name="Zhai J."/>
            <person name="Zhou L."/>
            <person name="Zuber A."/>
            <person name="Denarie J."/>
            <person name="Dixon R.A."/>
            <person name="May G.D."/>
            <person name="Schwartz D.C."/>
            <person name="Rogers J."/>
            <person name="Quetier F."/>
            <person name="Town C.D."/>
            <person name="Roe B.A."/>
        </authorList>
    </citation>
    <scope>NUCLEOTIDE SEQUENCE [LARGE SCALE GENOMIC DNA]</scope>
    <source>
        <strain evidence="2">A17</strain>
        <strain evidence="3 4">cv. Jemalong A17</strain>
    </source>
</reference>
<keyword evidence="4" id="KW-1185">Reference proteome</keyword>
<dbReference type="AlphaFoldDB" id="A0A072V403"/>
<dbReference type="Proteomes" id="UP000002051">
    <property type="component" value="Chromosome 3"/>
</dbReference>
<gene>
    <name evidence="2" type="ordered locus">MTR_3g116155</name>
</gene>
<feature type="region of interest" description="Disordered" evidence="1">
    <location>
        <begin position="90"/>
        <end position="113"/>
    </location>
</feature>